<gene>
    <name evidence="2" type="ORF">NCTC11694_06931</name>
</gene>
<name>A0A7H4MW58_9ENTR</name>
<proteinExistence type="predicted"/>
<keyword evidence="1" id="KW-0472">Membrane</keyword>
<accession>A0A7H4MW58</accession>
<protein>
    <submittedName>
        <fullName evidence="2">Uncharacterized protein</fullName>
    </submittedName>
</protein>
<comment type="caution">
    <text evidence="2">The sequence shown here is derived from an EMBL/GenBank/DDBJ whole genome shotgun (WGS) entry which is preliminary data.</text>
</comment>
<dbReference type="AlphaFoldDB" id="A0A7H4MW58"/>
<evidence type="ECO:0000313" key="2">
    <source>
        <dbReference type="EMBL" id="STT07321.1"/>
    </source>
</evidence>
<organism evidence="2 3">
    <name type="scientific">Klebsiella michiganensis</name>
    <dbReference type="NCBI Taxonomy" id="1134687"/>
    <lineage>
        <taxon>Bacteria</taxon>
        <taxon>Pseudomonadati</taxon>
        <taxon>Pseudomonadota</taxon>
        <taxon>Gammaproteobacteria</taxon>
        <taxon>Enterobacterales</taxon>
        <taxon>Enterobacteriaceae</taxon>
        <taxon>Klebsiella/Raoultella group</taxon>
        <taxon>Klebsiella</taxon>
    </lineage>
</organism>
<evidence type="ECO:0000256" key="1">
    <source>
        <dbReference type="SAM" id="Phobius"/>
    </source>
</evidence>
<keyword evidence="1" id="KW-1133">Transmembrane helix</keyword>
<evidence type="ECO:0000313" key="3">
    <source>
        <dbReference type="Proteomes" id="UP000255050"/>
    </source>
</evidence>
<keyword evidence="1" id="KW-0812">Transmembrane</keyword>
<dbReference type="EMBL" id="UGJR01000006">
    <property type="protein sequence ID" value="STT07321.1"/>
    <property type="molecule type" value="Genomic_DNA"/>
</dbReference>
<dbReference type="Proteomes" id="UP000255050">
    <property type="component" value="Unassembled WGS sequence"/>
</dbReference>
<sequence>MLFFVYQEGDMDDKTIAIASMLATVRSAELSYWTLIASICSSFATLFIAFMALNTWRSQERVKLKINFKMAVAKYLEVLIYLPPVMSGKGELSSRYNKHDLINSLVLCKTAWSMTEGVFNGTAIENDWNIILDNHAEYLKGSIDSRVIYEACERISSSKILGVIFIR</sequence>
<feature type="transmembrane region" description="Helical" evidence="1">
    <location>
        <begin position="30"/>
        <end position="53"/>
    </location>
</feature>
<reference evidence="2 3" key="1">
    <citation type="submission" date="2018-06" db="EMBL/GenBank/DDBJ databases">
        <authorList>
            <consortium name="Pathogen Informatics"/>
            <person name="Doyle S."/>
        </authorList>
    </citation>
    <scope>NUCLEOTIDE SEQUENCE [LARGE SCALE GENOMIC DNA]</scope>
    <source>
        <strain evidence="2 3">NCTC11694</strain>
    </source>
</reference>